<dbReference type="AlphaFoldDB" id="A0A076ERG1"/>
<feature type="binding site" evidence="3">
    <location>
        <position position="55"/>
    </location>
    <ligand>
        <name>ATP</name>
        <dbReference type="ChEBI" id="CHEBI:30616"/>
    </ligand>
</feature>
<dbReference type="PROSITE" id="PS00107">
    <property type="entry name" value="PROTEIN_KINASE_ATP"/>
    <property type="match status" value="1"/>
</dbReference>
<dbReference type="InterPro" id="IPR011990">
    <property type="entry name" value="TPR-like_helical_dom_sf"/>
</dbReference>
<dbReference type="eggNOG" id="COG2197">
    <property type="taxonomic scope" value="Bacteria"/>
</dbReference>
<keyword evidence="6" id="KW-0418">Kinase</keyword>
<accession>A0A076ERG1</accession>
<dbReference type="eggNOG" id="COG0515">
    <property type="taxonomic scope" value="Bacteria"/>
</dbReference>
<evidence type="ECO:0000313" key="6">
    <source>
        <dbReference type="EMBL" id="AII07773.1"/>
    </source>
</evidence>
<dbReference type="EMBL" id="CP008947">
    <property type="protein sequence ID" value="AII07773.1"/>
    <property type="molecule type" value="Genomic_DNA"/>
</dbReference>
<keyword evidence="1 3" id="KW-0547">Nucleotide-binding</keyword>
<dbReference type="InterPro" id="IPR011009">
    <property type="entry name" value="Kinase-like_dom_sf"/>
</dbReference>
<dbReference type="Pfam" id="PF25872">
    <property type="entry name" value="HTH_77"/>
    <property type="match status" value="1"/>
</dbReference>
<dbReference type="InterPro" id="IPR000719">
    <property type="entry name" value="Prot_kinase_dom"/>
</dbReference>
<dbReference type="InterPro" id="IPR000792">
    <property type="entry name" value="Tscrpt_reg_LuxR_C"/>
</dbReference>
<dbReference type="InterPro" id="IPR027417">
    <property type="entry name" value="P-loop_NTPase"/>
</dbReference>
<dbReference type="SUPFAM" id="SSF52540">
    <property type="entry name" value="P-loop containing nucleoside triphosphate hydrolases"/>
    <property type="match status" value="1"/>
</dbReference>
<dbReference type="GO" id="GO:0006355">
    <property type="term" value="P:regulation of DNA-templated transcription"/>
    <property type="evidence" value="ECO:0007669"/>
    <property type="project" value="InterPro"/>
</dbReference>
<dbReference type="CDD" id="cd06170">
    <property type="entry name" value="LuxR_C_like"/>
    <property type="match status" value="1"/>
</dbReference>
<dbReference type="InterPro" id="IPR058852">
    <property type="entry name" value="HTH_77"/>
</dbReference>
<dbReference type="Pfam" id="PF00069">
    <property type="entry name" value="Pkinase"/>
    <property type="match status" value="1"/>
</dbReference>
<dbReference type="GO" id="GO:0005524">
    <property type="term" value="F:ATP binding"/>
    <property type="evidence" value="ECO:0007669"/>
    <property type="project" value="UniProtKB-UniRule"/>
</dbReference>
<dbReference type="InterPro" id="IPR019734">
    <property type="entry name" value="TPR_rpt"/>
</dbReference>
<dbReference type="SUPFAM" id="SSF56112">
    <property type="entry name" value="Protein kinase-like (PK-like)"/>
    <property type="match status" value="1"/>
</dbReference>
<dbReference type="Gene3D" id="3.40.50.300">
    <property type="entry name" value="P-loop containing nucleotide triphosphate hydrolases"/>
    <property type="match status" value="1"/>
</dbReference>
<evidence type="ECO:0000259" key="5">
    <source>
        <dbReference type="PROSITE" id="PS50043"/>
    </source>
</evidence>
<dbReference type="PANTHER" id="PTHR47691">
    <property type="entry name" value="REGULATOR-RELATED"/>
    <property type="match status" value="1"/>
</dbReference>
<sequence length="1093" mass="119229">MTDIDPFATQRDASGLLTAELAAAGFEDAREIGRGGFGVVYRCTQAALDRTVAIKVLTADLDEQNRERFIREQRAAGRLTGHPNVVNVLHVGVTDNGRPYIVMPYHAQDSLDARIRRHGPLPLDEALRLGVKMAGALETAHRLGILHRDVKPGNILLTDYGEPALSDFGIARIAGGFETTAGVVTGSPAFTAPEVVTGEPPSAAADVYGLGATLFAAMTGHAAFERRSGEQVVAQFLRIAAEPGPDPRKHGIPEDVSTIIERAMSGTPASRPSATELGQQLRASQRLHGFPVDEMALHTEPGDEQPEENAMAEGHQLVSHAHEFFREVTSFVGRRHEVAAVKARLSDSRIVTLTGFGGVGKTRLACRVASEVRRTYADGVWFVDLAAISSPDLVVSAITEALDIRDGLDPGGTHYLFEFLGGRHALIVLDNCEHLIEACGSVAAEIVRRADRVQILATSREPLGVLGEAVFEVPPLSVLDDSQLAEGREGKGFHSEAVDLFEQRAASVVPGYTLDDESRLGVARLCRRLDGIPLAIELAAVRIRSIPLDRVLSREGALFDLLTRGNRGGPVRHQTLRGAIDWSFDLCSPEEQALWARLSVFAGGFDFDAVESVCTDPKTVPDALEIISTLVEKSVVSTVQSGSTVRYKLLESIKDYAVERLAEQGDEDTCRRKHRDYFLHLSERSESQSHASGQLEWNRRLRHERANLRSALEYCLSTPGEARTGLRMAGSLWFFWNASGLLRDGRYWLSRALEADQDPSSERAKALWVIGWYAMIQGDNATAKRYLLECSAVAESIGDRTAQAFALQFRGTVEEIDGNLDIALELLNAAMKHHAESGDVNSLTLLGGAQLAFVHCLSGNLEQSIASADETIALGKSLGERFATSWALWSRGLALWTQREFARASDSLKEAIELKQSLSDWLGVSVCTEILAWIAIEEGNPVRSARLLGIGRTLCSEMGSSPLFGSETLVRTRTRYEQRARQLLGDTAFEKESRAGEGLEHLASIEFALHKRTSKPPTPATPAAKVKLTPREKEVGKLVAEGLTNKEIAERLVISPRTAEGHVDRILTKTGHRTRAQLAAWIAREESIDSRKS</sequence>
<dbReference type="Pfam" id="PF00196">
    <property type="entry name" value="GerE"/>
    <property type="match status" value="1"/>
</dbReference>
<evidence type="ECO:0000256" key="3">
    <source>
        <dbReference type="PROSITE-ProRule" id="PRU10141"/>
    </source>
</evidence>
<evidence type="ECO:0000259" key="4">
    <source>
        <dbReference type="PROSITE" id="PS50011"/>
    </source>
</evidence>
<feature type="domain" description="Protein kinase" evidence="4">
    <location>
        <begin position="26"/>
        <end position="291"/>
    </location>
</feature>
<evidence type="ECO:0000256" key="2">
    <source>
        <dbReference type="ARBA" id="ARBA00022840"/>
    </source>
</evidence>
<reference evidence="6 7" key="1">
    <citation type="submission" date="2014-07" db="EMBL/GenBank/DDBJ databases">
        <title>Genome Sequence of Rhodococcus opacus Strain R7, a Biodegrader of Mono- and Polycyclic Aromatic Hydrocarbons.</title>
        <authorList>
            <person name="Di Gennaro P."/>
            <person name="Zampolli J."/>
            <person name="Presti I."/>
            <person name="Cappelletti M."/>
            <person name="D'Ursi P."/>
            <person name="Orro A."/>
            <person name="Mezzelani A."/>
            <person name="Milanesi L."/>
        </authorList>
    </citation>
    <scope>NUCLEOTIDE SEQUENCE [LARGE SCALE GENOMIC DNA]</scope>
    <source>
        <strain evidence="6 7">R7</strain>
    </source>
</reference>
<evidence type="ECO:0000256" key="1">
    <source>
        <dbReference type="ARBA" id="ARBA00022741"/>
    </source>
</evidence>
<dbReference type="PROSITE" id="PS50011">
    <property type="entry name" value="PROTEIN_KINASE_DOM"/>
    <property type="match status" value="1"/>
</dbReference>
<dbReference type="CDD" id="cd14014">
    <property type="entry name" value="STKc_PknB_like"/>
    <property type="match status" value="1"/>
</dbReference>
<dbReference type="InterPro" id="IPR016032">
    <property type="entry name" value="Sig_transdc_resp-reg_C-effctor"/>
</dbReference>
<organism evidence="6 7">
    <name type="scientific">Rhodococcus opacus</name>
    <name type="common">Nocardia opaca</name>
    <dbReference type="NCBI Taxonomy" id="37919"/>
    <lineage>
        <taxon>Bacteria</taxon>
        <taxon>Bacillati</taxon>
        <taxon>Actinomycetota</taxon>
        <taxon>Actinomycetes</taxon>
        <taxon>Mycobacteriales</taxon>
        <taxon>Nocardiaceae</taxon>
        <taxon>Rhodococcus</taxon>
    </lineage>
</organism>
<dbReference type="PROSITE" id="PS00108">
    <property type="entry name" value="PROTEIN_KINASE_ST"/>
    <property type="match status" value="1"/>
</dbReference>
<dbReference type="Gene3D" id="1.10.510.10">
    <property type="entry name" value="Transferase(Phosphotransferase) domain 1"/>
    <property type="match status" value="1"/>
</dbReference>
<dbReference type="InterPro" id="IPR002182">
    <property type="entry name" value="NB-ARC"/>
</dbReference>
<proteinExistence type="predicted"/>
<dbReference type="InterPro" id="IPR017441">
    <property type="entry name" value="Protein_kinase_ATP_BS"/>
</dbReference>
<dbReference type="Gene3D" id="1.25.40.10">
    <property type="entry name" value="Tetratricopeptide repeat domain"/>
    <property type="match status" value="1"/>
</dbReference>
<dbReference type="InterPro" id="IPR036388">
    <property type="entry name" value="WH-like_DNA-bd_sf"/>
</dbReference>
<dbReference type="eggNOG" id="COG3903">
    <property type="taxonomic scope" value="Bacteria"/>
</dbReference>
<feature type="domain" description="HTH luxR-type" evidence="5">
    <location>
        <begin position="1021"/>
        <end position="1086"/>
    </location>
</feature>
<evidence type="ECO:0000313" key="7">
    <source>
        <dbReference type="Proteomes" id="UP000028488"/>
    </source>
</evidence>
<keyword evidence="2 3" id="KW-0067">ATP-binding</keyword>
<dbReference type="SUPFAM" id="SSF46894">
    <property type="entry name" value="C-terminal effector domain of the bipartite response regulators"/>
    <property type="match status" value="1"/>
</dbReference>
<dbReference type="Gene3D" id="3.30.200.20">
    <property type="entry name" value="Phosphorylase Kinase, domain 1"/>
    <property type="match status" value="1"/>
</dbReference>
<dbReference type="PANTHER" id="PTHR47691:SF3">
    <property type="entry name" value="HTH-TYPE TRANSCRIPTIONAL REGULATOR RV0890C-RELATED"/>
    <property type="match status" value="1"/>
</dbReference>
<dbReference type="Gene3D" id="1.10.10.10">
    <property type="entry name" value="Winged helix-like DNA-binding domain superfamily/Winged helix DNA-binding domain"/>
    <property type="match status" value="1"/>
</dbReference>
<dbReference type="PRINTS" id="PR00038">
    <property type="entry name" value="HTHLUXR"/>
</dbReference>
<keyword evidence="6" id="KW-0808">Transferase</keyword>
<name>A0A076ERG1_RHOOP</name>
<dbReference type="PRINTS" id="PR00364">
    <property type="entry name" value="DISEASERSIST"/>
</dbReference>
<dbReference type="SUPFAM" id="SSF48452">
    <property type="entry name" value="TPR-like"/>
    <property type="match status" value="1"/>
</dbReference>
<dbReference type="GO" id="GO:0003677">
    <property type="term" value="F:DNA binding"/>
    <property type="evidence" value="ECO:0007669"/>
    <property type="project" value="InterPro"/>
</dbReference>
<dbReference type="Pfam" id="PF00931">
    <property type="entry name" value="NB-ARC"/>
    <property type="match status" value="1"/>
</dbReference>
<dbReference type="GO" id="GO:0004672">
    <property type="term" value="F:protein kinase activity"/>
    <property type="evidence" value="ECO:0007669"/>
    <property type="project" value="InterPro"/>
</dbReference>
<dbReference type="Proteomes" id="UP000028488">
    <property type="component" value="Chromosome"/>
</dbReference>
<dbReference type="RefSeq" id="WP_037242942.1">
    <property type="nucleotide sequence ID" value="NZ_CP008947.1"/>
</dbReference>
<dbReference type="SMART" id="SM00421">
    <property type="entry name" value="HTH_LUXR"/>
    <property type="match status" value="1"/>
</dbReference>
<protein>
    <submittedName>
        <fullName evidence="6">Protein kinase</fullName>
    </submittedName>
</protein>
<dbReference type="SMART" id="SM00028">
    <property type="entry name" value="TPR"/>
    <property type="match status" value="3"/>
</dbReference>
<dbReference type="PROSITE" id="PS50043">
    <property type="entry name" value="HTH_LUXR_2"/>
    <property type="match status" value="1"/>
</dbReference>
<dbReference type="SMART" id="SM00220">
    <property type="entry name" value="S_TKc"/>
    <property type="match status" value="1"/>
</dbReference>
<dbReference type="GO" id="GO:0043531">
    <property type="term" value="F:ADP binding"/>
    <property type="evidence" value="ECO:0007669"/>
    <property type="project" value="InterPro"/>
</dbReference>
<dbReference type="InterPro" id="IPR008271">
    <property type="entry name" value="Ser/Thr_kinase_AS"/>
</dbReference>
<gene>
    <name evidence="6" type="ORF">EP51_25255</name>
</gene>